<dbReference type="Proteomes" id="UP000092460">
    <property type="component" value="Unassembled WGS sequence"/>
</dbReference>
<keyword evidence="1" id="KW-0812">Transmembrane</keyword>
<dbReference type="AlphaFoldDB" id="A0A1B0AQE5"/>
<evidence type="ECO:0000256" key="1">
    <source>
        <dbReference type="SAM" id="Phobius"/>
    </source>
</evidence>
<keyword evidence="1" id="KW-1133">Transmembrane helix</keyword>
<sequence>MAVINSWVLYKKKNNLNLKLGDSRSELAEILCSYEKYDGSKRGRLTFQFINISVQLSQRANNEFYFLIVILCWFYVILLTTLPMTLIVFVRTE</sequence>
<reference evidence="3" key="1">
    <citation type="submission" date="2015-01" db="EMBL/GenBank/DDBJ databases">
        <authorList>
            <person name="Aksoy S."/>
            <person name="Warren W."/>
            <person name="Wilson R.K."/>
        </authorList>
    </citation>
    <scope>NUCLEOTIDE SEQUENCE [LARGE SCALE GENOMIC DNA]</scope>
    <source>
        <strain evidence="3">IAEA</strain>
    </source>
</reference>
<dbReference type="EMBL" id="JXJN01001823">
    <property type="status" value="NOT_ANNOTATED_CDS"/>
    <property type="molecule type" value="Genomic_DNA"/>
</dbReference>
<evidence type="ECO:0000313" key="3">
    <source>
        <dbReference type="Proteomes" id="UP000092460"/>
    </source>
</evidence>
<name>A0A1B0AQE5_9MUSC</name>
<protein>
    <submittedName>
        <fullName evidence="2">Uncharacterized protein</fullName>
    </submittedName>
</protein>
<dbReference type="VEuPathDB" id="VectorBase:GPPI004798"/>
<reference evidence="2" key="2">
    <citation type="submission" date="2020-05" db="UniProtKB">
        <authorList>
            <consortium name="EnsemblMetazoa"/>
        </authorList>
    </citation>
    <scope>IDENTIFICATION</scope>
    <source>
        <strain evidence="2">IAEA</strain>
    </source>
</reference>
<dbReference type="EnsemblMetazoa" id="GPPI004798-RA">
    <property type="protein sequence ID" value="GPPI004798-PA"/>
    <property type="gene ID" value="GPPI004798"/>
</dbReference>
<organism evidence="2 3">
    <name type="scientific">Glossina palpalis gambiensis</name>
    <dbReference type="NCBI Taxonomy" id="67801"/>
    <lineage>
        <taxon>Eukaryota</taxon>
        <taxon>Metazoa</taxon>
        <taxon>Ecdysozoa</taxon>
        <taxon>Arthropoda</taxon>
        <taxon>Hexapoda</taxon>
        <taxon>Insecta</taxon>
        <taxon>Pterygota</taxon>
        <taxon>Neoptera</taxon>
        <taxon>Endopterygota</taxon>
        <taxon>Diptera</taxon>
        <taxon>Brachycera</taxon>
        <taxon>Muscomorpha</taxon>
        <taxon>Hippoboscoidea</taxon>
        <taxon>Glossinidae</taxon>
        <taxon>Glossina</taxon>
    </lineage>
</organism>
<evidence type="ECO:0000313" key="2">
    <source>
        <dbReference type="EnsemblMetazoa" id="GPPI004798-PA"/>
    </source>
</evidence>
<keyword evidence="3" id="KW-1185">Reference proteome</keyword>
<feature type="transmembrane region" description="Helical" evidence="1">
    <location>
        <begin position="64"/>
        <end position="90"/>
    </location>
</feature>
<keyword evidence="1" id="KW-0472">Membrane</keyword>
<proteinExistence type="predicted"/>
<accession>A0A1B0AQE5</accession>